<feature type="signal peptide" evidence="1">
    <location>
        <begin position="1"/>
        <end position="21"/>
    </location>
</feature>
<evidence type="ECO:0000313" key="2">
    <source>
        <dbReference type="EMBL" id="KAF4345527.1"/>
    </source>
</evidence>
<proteinExistence type="predicted"/>
<feature type="chain" id="PRO_5040315115" evidence="1">
    <location>
        <begin position="22"/>
        <end position="293"/>
    </location>
</feature>
<evidence type="ECO:0000256" key="1">
    <source>
        <dbReference type="SAM" id="SignalP"/>
    </source>
</evidence>
<name>A0A9P5AVY0_9HYPO</name>
<organism evidence="2 3">
    <name type="scientific">Fusarium beomiforme</name>
    <dbReference type="NCBI Taxonomy" id="44412"/>
    <lineage>
        <taxon>Eukaryota</taxon>
        <taxon>Fungi</taxon>
        <taxon>Dikarya</taxon>
        <taxon>Ascomycota</taxon>
        <taxon>Pezizomycotina</taxon>
        <taxon>Sordariomycetes</taxon>
        <taxon>Hypocreomycetidae</taxon>
        <taxon>Hypocreales</taxon>
        <taxon>Nectriaceae</taxon>
        <taxon>Fusarium</taxon>
        <taxon>Fusarium burgessii species complex</taxon>
    </lineage>
</organism>
<dbReference type="EMBL" id="PVQB02000025">
    <property type="protein sequence ID" value="KAF4345527.1"/>
    <property type="molecule type" value="Genomic_DNA"/>
</dbReference>
<gene>
    <name evidence="2" type="ORF">FBEOM_477</name>
</gene>
<protein>
    <submittedName>
        <fullName evidence="2">Uncharacterized protein</fullName>
    </submittedName>
</protein>
<accession>A0A9P5AVY0</accession>
<keyword evidence="1" id="KW-0732">Signal</keyword>
<evidence type="ECO:0000313" key="3">
    <source>
        <dbReference type="Proteomes" id="UP000730481"/>
    </source>
</evidence>
<comment type="caution">
    <text evidence="2">The sequence shown here is derived from an EMBL/GenBank/DDBJ whole genome shotgun (WGS) entry which is preliminary data.</text>
</comment>
<reference evidence="2" key="2">
    <citation type="submission" date="2020-02" db="EMBL/GenBank/DDBJ databases">
        <title>Identification and distribution of gene clusters putatively required for synthesis of sphingolipid metabolism inhibitors in phylogenetically diverse species of the filamentous fungus Fusarium.</title>
        <authorList>
            <person name="Kim H.-S."/>
            <person name="Busman M."/>
            <person name="Brown D.W."/>
            <person name="Divon H."/>
            <person name="Uhlig S."/>
            <person name="Proctor R.H."/>
        </authorList>
    </citation>
    <scope>NUCLEOTIDE SEQUENCE</scope>
    <source>
        <strain evidence="2">NRRL 25174</strain>
    </source>
</reference>
<sequence>MYTRAFLSLAIGLIGFDAVAASPCKPLTSKLTASIISSASLTSTAVSTSVESLVTDISTSAESSATNTLTSNAAETTTTDFTPLITTSADTTTVYTTGTSAATTDVITTAPDTTTAETMTTTSEAPVTITTFAVLAGSGPASGAKLKSDNTFGTPLYFASSVTFPAQHYNLDTATGHLMAGTMSVCASFQHSDQTKAYITACSNDNLNSGVVFLTCQASSVDGASLQCSVPVLNCVQLGGGQQNCAATTESLTKFSIEGDVRMLYIVSDDFTGINQTPVDLVVGEAHVAAPTP</sequence>
<dbReference type="Proteomes" id="UP000730481">
    <property type="component" value="Unassembled WGS sequence"/>
</dbReference>
<reference evidence="2" key="1">
    <citation type="journal article" date="2017" name="Mycologia">
        <title>Fusarium algeriense, sp. nov., a novel toxigenic crown rot pathogen of durum wheat from Algeria is nested in the Fusarium burgessii species complex.</title>
        <authorList>
            <person name="Laraba I."/>
            <person name="Keddad A."/>
            <person name="Boureghda H."/>
            <person name="Abdallah N."/>
            <person name="Vaughan M.M."/>
            <person name="Proctor R.H."/>
            <person name="Busman M."/>
            <person name="O'Donnell K."/>
        </authorList>
    </citation>
    <scope>NUCLEOTIDE SEQUENCE</scope>
    <source>
        <strain evidence="2">NRRL 25174</strain>
    </source>
</reference>
<keyword evidence="3" id="KW-1185">Reference proteome</keyword>
<dbReference type="AlphaFoldDB" id="A0A9P5AVY0"/>
<dbReference type="OrthoDB" id="5101995at2759"/>